<feature type="region of interest" description="Disordered" evidence="1">
    <location>
        <begin position="266"/>
        <end position="321"/>
    </location>
</feature>
<dbReference type="AlphaFoldDB" id="A0A8J7J2W2"/>
<dbReference type="RefSeq" id="WP_228847069.1">
    <property type="nucleotide sequence ID" value="NZ_JADCKQ010000001.1"/>
</dbReference>
<protein>
    <submittedName>
        <fullName evidence="3">MerR family transcriptional regulator</fullName>
    </submittedName>
</protein>
<sequence>MAKSANAFRTIREVSEWLETPAHVLRFWESKFRQVSPVKRAGGRRYYRPADMLLLGGLKKLLHEDNMSIKDAARFLKTDGVKVVQALSRPLEETVSDQQESDVTTTKSQPEPALADLHPDATIESPVIPEASEDAIVNNESPLNAPVDTPETSLPEQVSEPAQLPLPGTPDPAPLSVEKPVEAAVALSEKPVKRPDVHSEEVSHVTDEPDLFSLMEPTVPETPVQENQIVADDQLSDFPAHAAIETEIPTPPETPAPDEIVAATGEVPLSETPGDTAVLSTGSAGTSEEPEDAPAPALSDPDQTDLASAQIADTEASDENIPDAAIPAAIETIAVPEDPANDVVFLREQPVLAVILNTAFPMLVSAGPALEVATTRLETLRNRMAGR</sequence>
<comment type="caution">
    <text evidence="3">The sequence shown here is derived from an EMBL/GenBank/DDBJ whole genome shotgun (WGS) entry which is preliminary data.</text>
</comment>
<feature type="region of interest" description="Disordered" evidence="1">
    <location>
        <begin position="140"/>
        <end position="212"/>
    </location>
</feature>
<proteinExistence type="predicted"/>
<feature type="compositionally biased region" description="Polar residues" evidence="1">
    <location>
        <begin position="96"/>
        <end position="109"/>
    </location>
</feature>
<dbReference type="Pfam" id="PF13411">
    <property type="entry name" value="MerR_1"/>
    <property type="match status" value="1"/>
</dbReference>
<dbReference type="SUPFAM" id="SSF46955">
    <property type="entry name" value="Putative DNA-binding domain"/>
    <property type="match status" value="1"/>
</dbReference>
<dbReference type="InterPro" id="IPR000551">
    <property type="entry name" value="MerR-type_HTH_dom"/>
</dbReference>
<evidence type="ECO:0000313" key="3">
    <source>
        <dbReference type="EMBL" id="MBI1492105.1"/>
    </source>
</evidence>
<dbReference type="Gene3D" id="1.10.1660.10">
    <property type="match status" value="1"/>
</dbReference>
<dbReference type="InterPro" id="IPR009061">
    <property type="entry name" value="DNA-bd_dom_put_sf"/>
</dbReference>
<feature type="region of interest" description="Disordered" evidence="1">
    <location>
        <begin position="91"/>
        <end position="120"/>
    </location>
</feature>
<evidence type="ECO:0000259" key="2">
    <source>
        <dbReference type="PROSITE" id="PS50937"/>
    </source>
</evidence>
<dbReference type="GO" id="GO:0006355">
    <property type="term" value="P:regulation of DNA-templated transcription"/>
    <property type="evidence" value="ECO:0007669"/>
    <property type="project" value="InterPro"/>
</dbReference>
<evidence type="ECO:0000313" key="4">
    <source>
        <dbReference type="Proteomes" id="UP000640583"/>
    </source>
</evidence>
<dbReference type="EMBL" id="JADCKQ010000001">
    <property type="protein sequence ID" value="MBI1492105.1"/>
    <property type="molecule type" value="Genomic_DNA"/>
</dbReference>
<feature type="compositionally biased region" description="Basic and acidic residues" evidence="1">
    <location>
        <begin position="190"/>
        <end position="207"/>
    </location>
</feature>
<dbReference type="GO" id="GO:0003677">
    <property type="term" value="F:DNA binding"/>
    <property type="evidence" value="ECO:0007669"/>
    <property type="project" value="InterPro"/>
</dbReference>
<dbReference type="Proteomes" id="UP000640583">
    <property type="component" value="Unassembled WGS sequence"/>
</dbReference>
<accession>A0A8J7J2W2</accession>
<organism evidence="3 4">
    <name type="scientific">Halocynthiibacter styelae</name>
    <dbReference type="NCBI Taxonomy" id="2761955"/>
    <lineage>
        <taxon>Bacteria</taxon>
        <taxon>Pseudomonadati</taxon>
        <taxon>Pseudomonadota</taxon>
        <taxon>Alphaproteobacteria</taxon>
        <taxon>Rhodobacterales</taxon>
        <taxon>Paracoccaceae</taxon>
        <taxon>Halocynthiibacter</taxon>
    </lineage>
</organism>
<gene>
    <name evidence="3" type="ORF">H1D41_00490</name>
</gene>
<evidence type="ECO:0000256" key="1">
    <source>
        <dbReference type="SAM" id="MobiDB-lite"/>
    </source>
</evidence>
<keyword evidence="4" id="KW-1185">Reference proteome</keyword>
<feature type="domain" description="HTH merR-type" evidence="2">
    <location>
        <begin position="10"/>
        <end position="78"/>
    </location>
</feature>
<dbReference type="PROSITE" id="PS50937">
    <property type="entry name" value="HTH_MERR_2"/>
    <property type="match status" value="1"/>
</dbReference>
<name>A0A8J7J2W2_9RHOB</name>
<reference evidence="3" key="1">
    <citation type="submission" date="2020-10" db="EMBL/GenBank/DDBJ databases">
        <title>Paenihalocynthiibacter styelae gen. nov., sp. nov., isolated from stalked sea squirt Styela clava.</title>
        <authorList>
            <person name="Kim Y.-O."/>
            <person name="Yoon J.-H."/>
        </authorList>
    </citation>
    <scope>NUCLEOTIDE SEQUENCE</scope>
    <source>
        <strain evidence="3">MYP1-1</strain>
    </source>
</reference>